<dbReference type="Proteomes" id="UP000183496">
    <property type="component" value="Unassembled WGS sequence"/>
</dbReference>
<dbReference type="AlphaFoldDB" id="A0AAJ4W301"/>
<sequence length="128" mass="14825">MNNRLEHAKRNHLLSEKLYQEGEFLDWANTTAFYAALHYVQSKLLPNVYNGVYCESIDNVYIALNTKGKHEATCELVKVGLPSIAEKYSYLMNCSFTARYKSYIVHKEQAKLCQKFLSCIKDECDNEL</sequence>
<evidence type="ECO:0000313" key="2">
    <source>
        <dbReference type="Proteomes" id="UP000183496"/>
    </source>
</evidence>
<comment type="caution">
    <text evidence="1">The sequence shown here is derived from an EMBL/GenBank/DDBJ whole genome shotgun (WGS) entry which is preliminary data.</text>
</comment>
<accession>A0AAJ4W301</accession>
<protein>
    <recommendedName>
        <fullName evidence="3">HEPN domain-containing protein</fullName>
    </recommendedName>
</protein>
<gene>
    <name evidence="1" type="ORF">SAMN04488089_10468</name>
</gene>
<proteinExistence type="predicted"/>
<name>A0AAJ4W301_MYRPR</name>
<dbReference type="EMBL" id="FOFY01000004">
    <property type="protein sequence ID" value="SEQ56246.1"/>
    <property type="molecule type" value="Genomic_DNA"/>
</dbReference>
<evidence type="ECO:0000313" key="1">
    <source>
        <dbReference type="EMBL" id="SEQ56246.1"/>
    </source>
</evidence>
<dbReference type="KEGG" id="mpw:MPR_3287"/>
<reference evidence="1 2" key="1">
    <citation type="submission" date="2016-10" db="EMBL/GenBank/DDBJ databases">
        <authorList>
            <person name="Varghese N."/>
            <person name="Submissions S."/>
        </authorList>
    </citation>
    <scope>NUCLEOTIDE SEQUENCE [LARGE SCALE GENOMIC DNA]</scope>
    <source>
        <strain evidence="2">DSM 19823 / KCTC 23066 / CCTCC M 208030 / D25</strain>
    </source>
</reference>
<keyword evidence="2" id="KW-1185">Reference proteome</keyword>
<evidence type="ECO:0008006" key="3">
    <source>
        <dbReference type="Google" id="ProtNLM"/>
    </source>
</evidence>
<dbReference type="RefSeq" id="WP_041894355.1">
    <property type="nucleotide sequence ID" value="NZ_CP010817.1"/>
</dbReference>
<organism evidence="1 2">
    <name type="scientific">Myroides profundi</name>
    <dbReference type="NCBI Taxonomy" id="480520"/>
    <lineage>
        <taxon>Bacteria</taxon>
        <taxon>Pseudomonadati</taxon>
        <taxon>Bacteroidota</taxon>
        <taxon>Flavobacteriia</taxon>
        <taxon>Flavobacteriales</taxon>
        <taxon>Flavobacteriaceae</taxon>
        <taxon>Myroides</taxon>
    </lineage>
</organism>